<dbReference type="AlphaFoldDB" id="B5XX41"/>
<sequence>MILNHYYFPRVSFRQQRNDKDILILVDIRTIDFVKMNRLSQALF</sequence>
<dbReference type="HOGENOM" id="CLU_3217510_0_0_6"/>
<accession>B5XX41</accession>
<proteinExistence type="predicted"/>
<evidence type="ECO:0000313" key="2">
    <source>
        <dbReference type="Proteomes" id="UP000001734"/>
    </source>
</evidence>
<organism evidence="1 2">
    <name type="scientific">Klebsiella variicola (strain 342)</name>
    <name type="common">Klebsiella pneumoniae</name>
    <dbReference type="NCBI Taxonomy" id="507522"/>
    <lineage>
        <taxon>Bacteria</taxon>
        <taxon>Pseudomonadati</taxon>
        <taxon>Pseudomonadota</taxon>
        <taxon>Gammaproteobacteria</taxon>
        <taxon>Enterobacterales</taxon>
        <taxon>Enterobacteriaceae</taxon>
        <taxon>Klebsiella/Raoultella group</taxon>
        <taxon>Klebsiella</taxon>
        <taxon>Klebsiella pneumoniae complex</taxon>
    </lineage>
</organism>
<dbReference type="KEGG" id="kpe:KPK_2524"/>
<protein>
    <submittedName>
        <fullName evidence="1">Uncharacterized protein</fullName>
    </submittedName>
</protein>
<evidence type="ECO:0000313" key="1">
    <source>
        <dbReference type="EMBL" id="ACI09347.1"/>
    </source>
</evidence>
<name>B5XX41_KLEV3</name>
<gene>
    <name evidence="1" type="ordered locus">KPK_2524</name>
</gene>
<reference evidence="1 2" key="1">
    <citation type="journal article" date="2008" name="PLoS Genet.">
        <title>Complete genome sequence of the N2-fixing broad host range endophyte Klebsiella pneumoniae 342 and virulence predictions verified in mice.</title>
        <authorList>
            <person name="Fouts D.E."/>
            <person name="Tyler H.L."/>
            <person name="DeBoy R.T."/>
            <person name="Daugherty S."/>
            <person name="Ren Q."/>
            <person name="Badger J.H."/>
            <person name="Durkin A.S."/>
            <person name="Huot H."/>
            <person name="Shrivastava S."/>
            <person name="Kothari S."/>
            <person name="Dodson R.J."/>
            <person name="Mohamoud Y."/>
            <person name="Khouri H."/>
            <person name="Roesch L.F."/>
            <person name="Krogfelt K.A."/>
            <person name="Struve C."/>
            <person name="Triplett E.W."/>
            <person name="Methe B.A."/>
        </authorList>
    </citation>
    <scope>NUCLEOTIDE SEQUENCE [LARGE SCALE GENOMIC DNA]</scope>
    <source>
        <strain evidence="1 2">342</strain>
    </source>
</reference>
<dbReference type="Proteomes" id="UP000001734">
    <property type="component" value="Chromosome"/>
</dbReference>
<dbReference type="EMBL" id="CP000964">
    <property type="protein sequence ID" value="ACI09347.1"/>
    <property type="molecule type" value="Genomic_DNA"/>
</dbReference>
<dbReference type="BioCyc" id="KPNE507522:GI0B-2516-MONOMER"/>